<name>A0A845A1B7_9SPHN</name>
<keyword evidence="2" id="KW-1185">Reference proteome</keyword>
<organism evidence="1 2">
    <name type="scientific">Aurantiacibacter arachoides</name>
    <dbReference type="NCBI Taxonomy" id="1850444"/>
    <lineage>
        <taxon>Bacteria</taxon>
        <taxon>Pseudomonadati</taxon>
        <taxon>Pseudomonadota</taxon>
        <taxon>Alphaproteobacteria</taxon>
        <taxon>Sphingomonadales</taxon>
        <taxon>Erythrobacteraceae</taxon>
        <taxon>Aurantiacibacter</taxon>
    </lineage>
</organism>
<comment type="caution">
    <text evidence="1">The sequence shown here is derived from an EMBL/GenBank/DDBJ whole genome shotgun (WGS) entry which is preliminary data.</text>
</comment>
<reference evidence="1 2" key="1">
    <citation type="submission" date="2019-12" db="EMBL/GenBank/DDBJ databases">
        <title>Genomic-based taxomic classification of the family Erythrobacteraceae.</title>
        <authorList>
            <person name="Xu L."/>
        </authorList>
    </citation>
    <scope>NUCLEOTIDE SEQUENCE [LARGE SCALE GENOMIC DNA]</scope>
    <source>
        <strain evidence="1 2">RC4-10-4</strain>
    </source>
</reference>
<evidence type="ECO:0000313" key="2">
    <source>
        <dbReference type="Proteomes" id="UP000460626"/>
    </source>
</evidence>
<protein>
    <submittedName>
        <fullName evidence="1">Uncharacterized protein</fullName>
    </submittedName>
</protein>
<dbReference type="Proteomes" id="UP000460626">
    <property type="component" value="Unassembled WGS sequence"/>
</dbReference>
<gene>
    <name evidence="1" type="ORF">GRI62_06530</name>
</gene>
<proteinExistence type="predicted"/>
<dbReference type="EMBL" id="WTYH01000001">
    <property type="protein sequence ID" value="MXO93262.1"/>
    <property type="molecule type" value="Genomic_DNA"/>
</dbReference>
<sequence>MSAASYARPGAVQTDTPRSELAFAVHQVLVKAERDYPELPGNPYWQAHRAVASFVFLAEFEAG</sequence>
<accession>A0A845A1B7</accession>
<dbReference type="AlphaFoldDB" id="A0A845A1B7"/>
<evidence type="ECO:0000313" key="1">
    <source>
        <dbReference type="EMBL" id="MXO93262.1"/>
    </source>
</evidence>
<dbReference type="RefSeq" id="WP_131452551.1">
    <property type="nucleotide sequence ID" value="NZ_BMJK01000001.1"/>
</dbReference>